<dbReference type="GO" id="GO:0005506">
    <property type="term" value="F:iron ion binding"/>
    <property type="evidence" value="ECO:0007669"/>
    <property type="project" value="InterPro"/>
</dbReference>
<dbReference type="SUPFAM" id="SSF48264">
    <property type="entry name" value="Cytochrome P450"/>
    <property type="match status" value="1"/>
</dbReference>
<proteinExistence type="inferred from homology"/>
<dbReference type="EMBL" id="PQXL01000403">
    <property type="protein sequence ID" value="THV46234.1"/>
    <property type="molecule type" value="Genomic_DNA"/>
</dbReference>
<evidence type="ECO:0000256" key="5">
    <source>
        <dbReference type="ARBA" id="ARBA00022692"/>
    </source>
</evidence>
<dbReference type="GO" id="GO:0004497">
    <property type="term" value="F:monooxygenase activity"/>
    <property type="evidence" value="ECO:0007669"/>
    <property type="project" value="UniProtKB-KW"/>
</dbReference>
<evidence type="ECO:0000313" key="16">
    <source>
        <dbReference type="Proteomes" id="UP000308671"/>
    </source>
</evidence>
<dbReference type="Pfam" id="PF00067">
    <property type="entry name" value="p450"/>
    <property type="match status" value="1"/>
</dbReference>
<keyword evidence="5" id="KW-0812">Transmembrane</keyword>
<dbReference type="InterPro" id="IPR001128">
    <property type="entry name" value="Cyt_P450"/>
</dbReference>
<dbReference type="InterPro" id="IPR017972">
    <property type="entry name" value="Cyt_P450_CS"/>
</dbReference>
<sequence>MAETFTTMMAATACQVLLSPIPEPSTIKVISIYFSSNFVLFLYLTFTSTGIFQIIIHLLTSNATFLLTAIILTALRRLYFSPLSHIPGPARFALTKLFIANEYRLGRTSHTIEALHKQYKSDVVRIGPNEVSIINADAVPKVFLGKYPRGTFYEIGAINGEVNLNTTRDYEKHSLWRRIWEKGFVSNAIREYNMRVETHVDRMIQIFLKADGKEVNVSKAMDDLTFDIMADLSFSKHAGLQDGTGDNSYMSYVHKYMSFAVVGNYRLYMSSQLTREQIIASLRNLAQLLTYMPETSDVRMFREKGERMLMERQEHGSTYRDIFSYLLSADPYGGEKFTQKELNSNANLIIIAGSDTTSSTLAQALRALAKEPRILSKLQREIDDLCSITGKDKEINIDSIRNLEYLNAVVDEVLRLYNPIPSGPHATTYPQGIEVGDIHIPGNVQVEMSHLVLMTDERYFPQGKSFIPERWTRERPELVRDRRAYTPFGYGVHSCVGKTLALHELRLVIARIVRTFDIQFGHSHDDVLFEREWKDYMVVEVGNLWVRFLPRRLEDIAA</sequence>
<keyword evidence="12" id="KW-0472">Membrane</keyword>
<evidence type="ECO:0000256" key="14">
    <source>
        <dbReference type="RuleBase" id="RU000461"/>
    </source>
</evidence>
<keyword evidence="11 14" id="KW-0503">Monooxygenase</keyword>
<evidence type="ECO:0000256" key="12">
    <source>
        <dbReference type="ARBA" id="ARBA00023136"/>
    </source>
</evidence>
<evidence type="ECO:0000256" key="1">
    <source>
        <dbReference type="ARBA" id="ARBA00001971"/>
    </source>
</evidence>
<dbReference type="PROSITE" id="PS00086">
    <property type="entry name" value="CYTOCHROME_P450"/>
    <property type="match status" value="1"/>
</dbReference>
<comment type="caution">
    <text evidence="15">The sequence shown here is derived from an EMBL/GenBank/DDBJ whole genome shotgun (WGS) entry which is preliminary data.</text>
</comment>
<name>A0A4S8QZH2_9HELO</name>
<dbReference type="PANTHER" id="PTHR24305:SF112">
    <property type="entry name" value="L-ORNITHINE-N5-MONOOXYGENASE (EUROFUNG)"/>
    <property type="match status" value="1"/>
</dbReference>
<evidence type="ECO:0000256" key="3">
    <source>
        <dbReference type="ARBA" id="ARBA00010617"/>
    </source>
</evidence>
<dbReference type="AlphaFoldDB" id="A0A4S8QZH2"/>
<dbReference type="Gene3D" id="1.10.630.10">
    <property type="entry name" value="Cytochrome P450"/>
    <property type="match status" value="1"/>
</dbReference>
<evidence type="ECO:0000256" key="2">
    <source>
        <dbReference type="ARBA" id="ARBA00004370"/>
    </source>
</evidence>
<evidence type="ECO:0000256" key="6">
    <source>
        <dbReference type="ARBA" id="ARBA00022723"/>
    </source>
</evidence>
<keyword evidence="8 14" id="KW-0560">Oxidoreductase</keyword>
<accession>A0A4S8QZH2</accession>
<evidence type="ECO:0000256" key="8">
    <source>
        <dbReference type="ARBA" id="ARBA00023002"/>
    </source>
</evidence>
<dbReference type="GO" id="GO:0020037">
    <property type="term" value="F:heme binding"/>
    <property type="evidence" value="ECO:0007669"/>
    <property type="project" value="InterPro"/>
</dbReference>
<evidence type="ECO:0000256" key="9">
    <source>
        <dbReference type="ARBA" id="ARBA00023004"/>
    </source>
</evidence>
<dbReference type="PRINTS" id="PR00385">
    <property type="entry name" value="P450"/>
</dbReference>
<gene>
    <name evidence="15" type="ORF">BGAL_0403g00020</name>
</gene>
<evidence type="ECO:0000256" key="11">
    <source>
        <dbReference type="ARBA" id="ARBA00023033"/>
    </source>
</evidence>
<evidence type="ECO:0000256" key="4">
    <source>
        <dbReference type="ARBA" id="ARBA00022617"/>
    </source>
</evidence>
<dbReference type="InterPro" id="IPR050121">
    <property type="entry name" value="Cytochrome_P450_monoxygenase"/>
</dbReference>
<dbReference type="GO" id="GO:0016705">
    <property type="term" value="F:oxidoreductase activity, acting on paired donors, with incorporation or reduction of molecular oxygen"/>
    <property type="evidence" value="ECO:0007669"/>
    <property type="project" value="InterPro"/>
</dbReference>
<protein>
    <submittedName>
        <fullName evidence="15">Uncharacterized protein</fullName>
    </submittedName>
</protein>
<evidence type="ECO:0000256" key="7">
    <source>
        <dbReference type="ARBA" id="ARBA00022989"/>
    </source>
</evidence>
<keyword evidence="16" id="KW-1185">Reference proteome</keyword>
<keyword evidence="7" id="KW-1133">Transmembrane helix</keyword>
<dbReference type="Proteomes" id="UP000308671">
    <property type="component" value="Unassembled WGS sequence"/>
</dbReference>
<organism evidence="15 16">
    <name type="scientific">Botrytis galanthina</name>
    <dbReference type="NCBI Taxonomy" id="278940"/>
    <lineage>
        <taxon>Eukaryota</taxon>
        <taxon>Fungi</taxon>
        <taxon>Dikarya</taxon>
        <taxon>Ascomycota</taxon>
        <taxon>Pezizomycotina</taxon>
        <taxon>Leotiomycetes</taxon>
        <taxon>Helotiales</taxon>
        <taxon>Sclerotiniaceae</taxon>
        <taxon>Botrytis</taxon>
    </lineage>
</organism>
<feature type="binding site" description="axial binding residue" evidence="13">
    <location>
        <position position="495"/>
    </location>
    <ligand>
        <name>heme</name>
        <dbReference type="ChEBI" id="CHEBI:30413"/>
    </ligand>
    <ligandPart>
        <name>Fe</name>
        <dbReference type="ChEBI" id="CHEBI:18248"/>
    </ligandPart>
</feature>
<reference evidence="15 16" key="1">
    <citation type="submission" date="2017-12" db="EMBL/GenBank/DDBJ databases">
        <title>Comparative genomics of Botrytis spp.</title>
        <authorList>
            <person name="Valero-Jimenez C.A."/>
            <person name="Tapia P."/>
            <person name="Veloso J."/>
            <person name="Silva-Moreno E."/>
            <person name="Staats M."/>
            <person name="Valdes J.H."/>
            <person name="Van Kan J.A.L."/>
        </authorList>
    </citation>
    <scope>NUCLEOTIDE SEQUENCE [LARGE SCALE GENOMIC DNA]</scope>
    <source>
        <strain evidence="15 16">MUCL435</strain>
    </source>
</reference>
<comment type="subcellular location">
    <subcellularLocation>
        <location evidence="2">Membrane</location>
    </subcellularLocation>
</comment>
<evidence type="ECO:0000256" key="13">
    <source>
        <dbReference type="PIRSR" id="PIRSR602401-1"/>
    </source>
</evidence>
<dbReference type="InterPro" id="IPR002401">
    <property type="entry name" value="Cyt_P450_E_grp-I"/>
</dbReference>
<evidence type="ECO:0000313" key="15">
    <source>
        <dbReference type="EMBL" id="THV46234.1"/>
    </source>
</evidence>
<dbReference type="PRINTS" id="PR00463">
    <property type="entry name" value="EP450I"/>
</dbReference>
<dbReference type="FunFam" id="1.10.630.10:FF:000336">
    <property type="entry name" value="Uncharacterized protein"/>
    <property type="match status" value="1"/>
</dbReference>
<keyword evidence="9 13" id="KW-0408">Iron</keyword>
<comment type="cofactor">
    <cofactor evidence="1 13">
        <name>heme</name>
        <dbReference type="ChEBI" id="CHEBI:30413"/>
    </cofactor>
</comment>
<comment type="similarity">
    <text evidence="3 14">Belongs to the cytochrome P450 family.</text>
</comment>
<keyword evidence="6 13" id="KW-0479">Metal-binding</keyword>
<keyword evidence="10" id="KW-0843">Virulence</keyword>
<dbReference type="InterPro" id="IPR036396">
    <property type="entry name" value="Cyt_P450_sf"/>
</dbReference>
<dbReference type="OrthoDB" id="6692864at2759"/>
<evidence type="ECO:0000256" key="10">
    <source>
        <dbReference type="ARBA" id="ARBA00023026"/>
    </source>
</evidence>
<keyword evidence="4 13" id="KW-0349">Heme</keyword>
<dbReference type="GO" id="GO:0016020">
    <property type="term" value="C:membrane"/>
    <property type="evidence" value="ECO:0007669"/>
    <property type="project" value="UniProtKB-SubCell"/>
</dbReference>
<dbReference type="PANTHER" id="PTHR24305">
    <property type="entry name" value="CYTOCHROME P450"/>
    <property type="match status" value="1"/>
</dbReference>